<keyword evidence="2" id="KW-0472">Membrane</keyword>
<feature type="region of interest" description="Disordered" evidence="1">
    <location>
        <begin position="46"/>
        <end position="112"/>
    </location>
</feature>
<organism evidence="3 5">
    <name type="scientific">Streptomyces fulvorobeus</name>
    <dbReference type="NCBI Taxonomy" id="284028"/>
    <lineage>
        <taxon>Bacteria</taxon>
        <taxon>Bacillati</taxon>
        <taxon>Actinomycetota</taxon>
        <taxon>Actinomycetes</taxon>
        <taxon>Kitasatosporales</taxon>
        <taxon>Streptomycetaceae</taxon>
        <taxon>Streptomyces</taxon>
    </lineage>
</organism>
<sequence>MDVTNGAQSSLAATLADDGGPYGIVLPIVGLALVCLIIGAFWLGKRRTDEEPPPPSPEEQPVKPDRRTHIEETGTHGGDAFPTDGRRLSPHQLSDRGGEVAPPEADPPRDPR</sequence>
<dbReference type="Proteomes" id="UP000498980">
    <property type="component" value="Unassembled WGS sequence"/>
</dbReference>
<evidence type="ECO:0000256" key="1">
    <source>
        <dbReference type="SAM" id="MobiDB-lite"/>
    </source>
</evidence>
<evidence type="ECO:0000313" key="4">
    <source>
        <dbReference type="EMBL" id="NYE39241.1"/>
    </source>
</evidence>
<evidence type="ECO:0000256" key="2">
    <source>
        <dbReference type="SAM" id="Phobius"/>
    </source>
</evidence>
<dbReference type="AlphaFoldDB" id="A0A7J0BYX7"/>
<dbReference type="EMBL" id="BLWC01000001">
    <property type="protein sequence ID" value="GFM95449.1"/>
    <property type="molecule type" value="Genomic_DNA"/>
</dbReference>
<feature type="compositionally biased region" description="Basic and acidic residues" evidence="1">
    <location>
        <begin position="60"/>
        <end position="74"/>
    </location>
</feature>
<proteinExistence type="predicted"/>
<feature type="region of interest" description="Disordered" evidence="1">
    <location>
        <begin position="1"/>
        <end position="21"/>
    </location>
</feature>
<dbReference type="InterPro" id="IPR045513">
    <property type="entry name" value="DUF6479"/>
</dbReference>
<accession>A0A7J0BYX7</accession>
<evidence type="ECO:0000313" key="6">
    <source>
        <dbReference type="Proteomes" id="UP000530403"/>
    </source>
</evidence>
<comment type="caution">
    <text evidence="3">The sequence shown here is derived from an EMBL/GenBank/DDBJ whole genome shotgun (WGS) entry which is preliminary data.</text>
</comment>
<dbReference type="RefSeq" id="WP_173310446.1">
    <property type="nucleotide sequence ID" value="NZ_BAAAUE010000008.1"/>
</dbReference>
<keyword evidence="2" id="KW-0812">Transmembrane</keyword>
<dbReference type="Proteomes" id="UP000530403">
    <property type="component" value="Unassembled WGS sequence"/>
</dbReference>
<keyword evidence="5" id="KW-1185">Reference proteome</keyword>
<feature type="transmembrane region" description="Helical" evidence="2">
    <location>
        <begin position="20"/>
        <end position="43"/>
    </location>
</feature>
<evidence type="ECO:0000313" key="3">
    <source>
        <dbReference type="EMBL" id="GFM95449.1"/>
    </source>
</evidence>
<dbReference type="Pfam" id="PF20087">
    <property type="entry name" value="DUF6479"/>
    <property type="match status" value="1"/>
</dbReference>
<evidence type="ECO:0008006" key="7">
    <source>
        <dbReference type="Google" id="ProtNLM"/>
    </source>
</evidence>
<feature type="compositionally biased region" description="Polar residues" evidence="1">
    <location>
        <begin position="1"/>
        <end position="12"/>
    </location>
</feature>
<gene>
    <name evidence="4" type="ORF">HEB29_000252</name>
    <name evidence="3" type="ORF">Sfulv_02600</name>
</gene>
<evidence type="ECO:0000313" key="5">
    <source>
        <dbReference type="Proteomes" id="UP000498980"/>
    </source>
</evidence>
<protein>
    <recommendedName>
        <fullName evidence="7">Secreted protein</fullName>
    </recommendedName>
</protein>
<reference evidence="4 6" key="2">
    <citation type="submission" date="2020-07" db="EMBL/GenBank/DDBJ databases">
        <title>Sequencing the genomes of 1000 actinobacteria strains.</title>
        <authorList>
            <person name="Klenk H.-P."/>
        </authorList>
    </citation>
    <scope>NUCLEOTIDE SEQUENCE [LARGE SCALE GENOMIC DNA]</scope>
    <source>
        <strain evidence="4 6">DSM 41455</strain>
    </source>
</reference>
<keyword evidence="2" id="KW-1133">Transmembrane helix</keyword>
<reference evidence="3 5" key="1">
    <citation type="submission" date="2020-05" db="EMBL/GenBank/DDBJ databases">
        <title>Whole genome shotgun sequence of Streptomyces fulvorobeus NBRC 15897.</title>
        <authorList>
            <person name="Komaki H."/>
            <person name="Tamura T."/>
        </authorList>
    </citation>
    <scope>NUCLEOTIDE SEQUENCE [LARGE SCALE GENOMIC DNA]</scope>
    <source>
        <strain evidence="3 5">NBRC 15897</strain>
    </source>
</reference>
<dbReference type="EMBL" id="JACCCF010000001">
    <property type="protein sequence ID" value="NYE39241.1"/>
    <property type="molecule type" value="Genomic_DNA"/>
</dbReference>
<name>A0A7J0BYX7_9ACTN</name>